<keyword evidence="1" id="KW-1133">Transmembrane helix</keyword>
<evidence type="ECO:0000256" key="1">
    <source>
        <dbReference type="SAM" id="Phobius"/>
    </source>
</evidence>
<proteinExistence type="predicted"/>
<dbReference type="EMBL" id="JASWER010000001">
    <property type="protein sequence ID" value="MDL5376195.1"/>
    <property type="molecule type" value="Genomic_DNA"/>
</dbReference>
<dbReference type="PANTHER" id="PTHR45138:SF9">
    <property type="entry name" value="DIGUANYLATE CYCLASE DGCM-RELATED"/>
    <property type="match status" value="1"/>
</dbReference>
<dbReference type="InterPro" id="IPR050469">
    <property type="entry name" value="Diguanylate_Cyclase"/>
</dbReference>
<dbReference type="Pfam" id="PF00990">
    <property type="entry name" value="GGDEF"/>
    <property type="match status" value="1"/>
</dbReference>
<keyword evidence="1" id="KW-0472">Membrane</keyword>
<dbReference type="CDD" id="cd01949">
    <property type="entry name" value="GGDEF"/>
    <property type="match status" value="1"/>
</dbReference>
<feature type="transmembrane region" description="Helical" evidence="1">
    <location>
        <begin position="119"/>
        <end position="137"/>
    </location>
</feature>
<dbReference type="EC" id="2.7.7.65" evidence="3"/>
<dbReference type="InterPro" id="IPR000160">
    <property type="entry name" value="GGDEF_dom"/>
</dbReference>
<protein>
    <submittedName>
        <fullName evidence="3">GGDEF domain-containing protein</fullName>
        <ecNumber evidence="3">2.7.7.65</ecNumber>
    </submittedName>
</protein>
<evidence type="ECO:0000313" key="3">
    <source>
        <dbReference type="EMBL" id="MDL5376195.1"/>
    </source>
</evidence>
<dbReference type="GO" id="GO:0052621">
    <property type="term" value="F:diguanylate cyclase activity"/>
    <property type="evidence" value="ECO:0007669"/>
    <property type="project" value="UniProtKB-EC"/>
</dbReference>
<feature type="transmembrane region" description="Helical" evidence="1">
    <location>
        <begin position="95"/>
        <end position="112"/>
    </location>
</feature>
<keyword evidence="1" id="KW-0812">Transmembrane</keyword>
<dbReference type="Proteomes" id="UP001230807">
    <property type="component" value="Unassembled WGS sequence"/>
</dbReference>
<comment type="caution">
    <text evidence="3">The sequence shown here is derived from an EMBL/GenBank/DDBJ whole genome shotgun (WGS) entry which is preliminary data.</text>
</comment>
<dbReference type="SMART" id="SM00267">
    <property type="entry name" value="GGDEF"/>
    <property type="match status" value="1"/>
</dbReference>
<dbReference type="InterPro" id="IPR029787">
    <property type="entry name" value="Nucleotide_cyclase"/>
</dbReference>
<keyword evidence="3" id="KW-0808">Transferase</keyword>
<dbReference type="RefSeq" id="WP_214720036.1">
    <property type="nucleotide sequence ID" value="NZ_CP183077.1"/>
</dbReference>
<accession>A0ABT7ML95</accession>
<keyword evidence="4" id="KW-1185">Reference proteome</keyword>
<evidence type="ECO:0000259" key="2">
    <source>
        <dbReference type="PROSITE" id="PS50887"/>
    </source>
</evidence>
<dbReference type="NCBIfam" id="TIGR00254">
    <property type="entry name" value="GGDEF"/>
    <property type="match status" value="1"/>
</dbReference>
<organism evidence="3 4">
    <name type="scientific">Exiguobacterium mexicanum</name>
    <dbReference type="NCBI Taxonomy" id="340146"/>
    <lineage>
        <taxon>Bacteria</taxon>
        <taxon>Bacillati</taxon>
        <taxon>Bacillota</taxon>
        <taxon>Bacilli</taxon>
        <taxon>Bacillales</taxon>
        <taxon>Bacillales Family XII. Incertae Sedis</taxon>
        <taxon>Exiguobacterium</taxon>
    </lineage>
</organism>
<feature type="transmembrane region" description="Helical" evidence="1">
    <location>
        <begin position="17"/>
        <end position="37"/>
    </location>
</feature>
<dbReference type="PROSITE" id="PS50887">
    <property type="entry name" value="GGDEF"/>
    <property type="match status" value="1"/>
</dbReference>
<reference evidence="3 4" key="1">
    <citation type="submission" date="2023-06" db="EMBL/GenBank/DDBJ databases">
        <title>Influencing factors and mechanism of Cr(VI) reduction by facultative anaerobic Exiguobacterium sp. PY14.</title>
        <authorList>
            <person name="Zou L."/>
        </authorList>
    </citation>
    <scope>NUCLEOTIDE SEQUENCE [LARGE SCALE GENOMIC DNA]</scope>
    <source>
        <strain evidence="3 4">PY14</strain>
    </source>
</reference>
<dbReference type="PANTHER" id="PTHR45138">
    <property type="entry name" value="REGULATORY COMPONENTS OF SENSORY TRANSDUCTION SYSTEM"/>
    <property type="match status" value="1"/>
</dbReference>
<feature type="transmembrane region" description="Helical" evidence="1">
    <location>
        <begin position="149"/>
        <end position="169"/>
    </location>
</feature>
<gene>
    <name evidence="3" type="ORF">QR695_04135</name>
</gene>
<dbReference type="SUPFAM" id="SSF55073">
    <property type="entry name" value="Nucleotide cyclase"/>
    <property type="match status" value="1"/>
</dbReference>
<keyword evidence="3" id="KW-0548">Nucleotidyltransferase</keyword>
<feature type="domain" description="GGDEF" evidence="2">
    <location>
        <begin position="221"/>
        <end position="350"/>
    </location>
</feature>
<evidence type="ECO:0000313" key="4">
    <source>
        <dbReference type="Proteomes" id="UP001230807"/>
    </source>
</evidence>
<dbReference type="Gene3D" id="3.30.70.270">
    <property type="match status" value="1"/>
</dbReference>
<dbReference type="InterPro" id="IPR043128">
    <property type="entry name" value="Rev_trsase/Diguanyl_cyclase"/>
</dbReference>
<feature type="transmembrane region" description="Helical" evidence="1">
    <location>
        <begin position="69"/>
        <end position="89"/>
    </location>
</feature>
<feature type="transmembrane region" description="Helical" evidence="1">
    <location>
        <begin position="43"/>
        <end position="62"/>
    </location>
</feature>
<name>A0ABT7ML95_9BACL</name>
<sequence length="351" mass="39634">MGTAYEERRGTLYNYRITFYGNALAWLIHVVFLITFWQLGVTVLAWSNLLSILYYTLSFYFVHKRLYRAFFVGLFVEVVYNAIISTVVLGWGANVHYFIIMVAYGVFFMPNVSRSIRIASTMLAMTIYGFLYLNVTTGTQPLTSSFEQIFGLFCLLSTIALIAGLSFVFEGSVVEVTSELERTNERLHTLASRDGLTGLYNRTTGYRLVEDEIREAAINGRPYAVALGDIDHFKAFNEQHGHDCGDLVLKQVASALARTDGIAIRWGGEEFLIFLTDKSATEATETIDRLRQRIKSLETIYDGRRLSVTMTFGVTTRSGFEAVDTLVKEADDRLRAGKQEGKDRIVTSIHQ</sequence>